<organism evidence="2">
    <name type="scientific">Fagus sylvatica</name>
    <name type="common">Beechnut</name>
    <dbReference type="NCBI Taxonomy" id="28930"/>
    <lineage>
        <taxon>Eukaryota</taxon>
        <taxon>Viridiplantae</taxon>
        <taxon>Streptophyta</taxon>
        <taxon>Embryophyta</taxon>
        <taxon>Tracheophyta</taxon>
        <taxon>Spermatophyta</taxon>
        <taxon>Magnoliopsida</taxon>
        <taxon>eudicotyledons</taxon>
        <taxon>Gunneridae</taxon>
        <taxon>Pentapetalae</taxon>
        <taxon>rosids</taxon>
        <taxon>fabids</taxon>
        <taxon>Fagales</taxon>
        <taxon>Fagaceae</taxon>
        <taxon>Fagus</taxon>
    </lineage>
</organism>
<evidence type="ECO:0000313" key="2">
    <source>
        <dbReference type="EMBL" id="SPD03965.1"/>
    </source>
</evidence>
<reference evidence="2" key="1">
    <citation type="submission" date="2018-02" db="EMBL/GenBank/DDBJ databases">
        <authorList>
            <person name="Cohen D.B."/>
            <person name="Kent A.D."/>
        </authorList>
    </citation>
    <scope>NUCLEOTIDE SEQUENCE</scope>
</reference>
<gene>
    <name evidence="2" type="ORF">FSB_LOCUS31847</name>
</gene>
<evidence type="ECO:0000256" key="1">
    <source>
        <dbReference type="SAM" id="MobiDB-lite"/>
    </source>
</evidence>
<dbReference type="EMBL" id="OIVN01002476">
    <property type="protein sequence ID" value="SPD03965.1"/>
    <property type="molecule type" value="Genomic_DNA"/>
</dbReference>
<accession>A0A2N9GWK3</accession>
<proteinExistence type="predicted"/>
<name>A0A2N9GWK3_FAGSY</name>
<sequence>MSGVASTDPTLTYSPPASSLPTTVDCHHSLVEDEKGEKGDVVAGDWLCFLSWNKPVWFAVRESGIRERETRVLESENGLD</sequence>
<protein>
    <submittedName>
        <fullName evidence="2">Uncharacterized protein</fullName>
    </submittedName>
</protein>
<feature type="region of interest" description="Disordered" evidence="1">
    <location>
        <begin position="1"/>
        <end position="21"/>
    </location>
</feature>
<dbReference type="AlphaFoldDB" id="A0A2N9GWK3"/>